<evidence type="ECO:0000256" key="9">
    <source>
        <dbReference type="ARBA" id="ARBA00023970"/>
    </source>
</evidence>
<evidence type="ECO:0000256" key="7">
    <source>
        <dbReference type="ARBA" id="ARBA00023929"/>
    </source>
</evidence>
<dbReference type="UniPathway" id="UPA00606"/>
<dbReference type="InterPro" id="IPR000845">
    <property type="entry name" value="Nucleoside_phosphorylase_d"/>
</dbReference>
<organism evidence="13 14">
    <name type="scientific">Chelydra serpentina</name>
    <name type="common">Snapping turtle</name>
    <name type="synonym">Testudo serpentina</name>
    <dbReference type="NCBI Taxonomy" id="8475"/>
    <lineage>
        <taxon>Eukaryota</taxon>
        <taxon>Metazoa</taxon>
        <taxon>Chordata</taxon>
        <taxon>Craniata</taxon>
        <taxon>Vertebrata</taxon>
        <taxon>Euteleostomi</taxon>
        <taxon>Archelosauria</taxon>
        <taxon>Testudinata</taxon>
        <taxon>Testudines</taxon>
        <taxon>Cryptodira</taxon>
        <taxon>Durocryptodira</taxon>
        <taxon>Americhelydia</taxon>
        <taxon>Chelydroidea</taxon>
        <taxon>Chelydridae</taxon>
        <taxon>Chelydra</taxon>
    </lineage>
</organism>
<keyword evidence="4" id="KW-0328">Glycosyltransferase</keyword>
<feature type="compositionally biased region" description="Basic and acidic residues" evidence="11">
    <location>
        <begin position="97"/>
        <end position="110"/>
    </location>
</feature>
<dbReference type="AlphaFoldDB" id="A0A8C3RKN7"/>
<evidence type="ECO:0000256" key="8">
    <source>
        <dbReference type="ARBA" id="ARBA00023950"/>
    </source>
</evidence>
<dbReference type="InterPro" id="IPR011268">
    <property type="entry name" value="Purine_phosphorylase"/>
</dbReference>
<comment type="catalytic activity">
    <reaction evidence="8">
        <text>2'-deoxyinosine + phosphate = 2-deoxy-alpha-D-ribose 1-phosphate + hypoxanthine</text>
        <dbReference type="Rhea" id="RHEA:27750"/>
        <dbReference type="ChEBI" id="CHEBI:17368"/>
        <dbReference type="ChEBI" id="CHEBI:28997"/>
        <dbReference type="ChEBI" id="CHEBI:43474"/>
        <dbReference type="ChEBI" id="CHEBI:57259"/>
        <dbReference type="EC" id="2.4.2.1"/>
    </reaction>
</comment>
<evidence type="ECO:0000256" key="11">
    <source>
        <dbReference type="SAM" id="MobiDB-lite"/>
    </source>
</evidence>
<comment type="catalytic activity">
    <reaction evidence="9">
        <text>guanosine + phosphate = alpha-D-ribose 1-phosphate + guanine</text>
        <dbReference type="Rhea" id="RHEA:13233"/>
        <dbReference type="ChEBI" id="CHEBI:16235"/>
        <dbReference type="ChEBI" id="CHEBI:16750"/>
        <dbReference type="ChEBI" id="CHEBI:43474"/>
        <dbReference type="ChEBI" id="CHEBI:57720"/>
        <dbReference type="EC" id="2.4.2.1"/>
    </reaction>
</comment>
<dbReference type="PANTHER" id="PTHR11904">
    <property type="entry name" value="METHYLTHIOADENOSINE/PURINE NUCLEOSIDE PHOSPHORYLASE"/>
    <property type="match status" value="1"/>
</dbReference>
<dbReference type="GO" id="GO:0009116">
    <property type="term" value="P:nucleoside metabolic process"/>
    <property type="evidence" value="ECO:0007669"/>
    <property type="project" value="InterPro"/>
</dbReference>
<dbReference type="Ensembl" id="ENSCSRT00000000747.1">
    <property type="protein sequence ID" value="ENSCSRP00000000728.1"/>
    <property type="gene ID" value="ENSCSRG00000000589.1"/>
</dbReference>
<evidence type="ECO:0000313" key="14">
    <source>
        <dbReference type="Proteomes" id="UP000694403"/>
    </source>
</evidence>
<dbReference type="PANTHER" id="PTHR11904:SF13">
    <property type="entry name" value="PURINE NUCLEOSIDE PHOSPHORYLASE"/>
    <property type="match status" value="1"/>
</dbReference>
<evidence type="ECO:0000256" key="1">
    <source>
        <dbReference type="ARBA" id="ARBA00005058"/>
    </source>
</evidence>
<dbReference type="EC" id="2.4.2.1" evidence="3"/>
<comment type="catalytic activity">
    <reaction evidence="7">
        <text>2'-deoxyguanosine + phosphate = 2-deoxy-alpha-D-ribose 1-phosphate + guanine</text>
        <dbReference type="Rhea" id="RHEA:27738"/>
        <dbReference type="ChEBI" id="CHEBI:16235"/>
        <dbReference type="ChEBI" id="CHEBI:17172"/>
        <dbReference type="ChEBI" id="CHEBI:43474"/>
        <dbReference type="ChEBI" id="CHEBI:57259"/>
        <dbReference type="EC" id="2.4.2.1"/>
    </reaction>
</comment>
<comment type="similarity">
    <text evidence="2">Belongs to the PNP/MTAP phosphorylase family.</text>
</comment>
<protein>
    <recommendedName>
        <fullName evidence="3">purine-nucleoside phosphorylase</fullName>
        <ecNumber evidence="3">2.4.2.1</ecNumber>
    </recommendedName>
    <alternativeName>
        <fullName evidence="10">Inosine-guanosine phosphorylase</fullName>
    </alternativeName>
</protein>
<reference evidence="13" key="2">
    <citation type="submission" date="2025-09" db="UniProtKB">
        <authorList>
            <consortium name="Ensembl"/>
        </authorList>
    </citation>
    <scope>IDENTIFICATION</scope>
</reference>
<evidence type="ECO:0000256" key="4">
    <source>
        <dbReference type="ARBA" id="ARBA00022676"/>
    </source>
</evidence>
<dbReference type="SUPFAM" id="SSF53167">
    <property type="entry name" value="Purine and uridine phosphorylases"/>
    <property type="match status" value="1"/>
</dbReference>
<dbReference type="GO" id="GO:0005737">
    <property type="term" value="C:cytoplasm"/>
    <property type="evidence" value="ECO:0007669"/>
    <property type="project" value="TreeGrafter"/>
</dbReference>
<feature type="region of interest" description="Disordered" evidence="11">
    <location>
        <begin position="91"/>
        <end position="110"/>
    </location>
</feature>
<dbReference type="GO" id="GO:0004731">
    <property type="term" value="F:purine-nucleoside phosphorylase activity"/>
    <property type="evidence" value="ECO:0007669"/>
    <property type="project" value="UniProtKB-EC"/>
</dbReference>
<dbReference type="Proteomes" id="UP000694403">
    <property type="component" value="Unplaced"/>
</dbReference>
<evidence type="ECO:0000256" key="6">
    <source>
        <dbReference type="ARBA" id="ARBA00023918"/>
    </source>
</evidence>
<evidence type="ECO:0000256" key="3">
    <source>
        <dbReference type="ARBA" id="ARBA00011886"/>
    </source>
</evidence>
<keyword evidence="14" id="KW-1185">Reference proteome</keyword>
<evidence type="ECO:0000256" key="2">
    <source>
        <dbReference type="ARBA" id="ARBA00006751"/>
    </source>
</evidence>
<sequence length="110" mass="11936">MARCKSQQGSPTSLGLPWHIGMSTAPEMLLAKHCGLPVFGLSLITNKVAKEYNSKENANPEGVLEVSRWWAVPLQTLGMELVSRIDPAASRALQRTTGEHPDVKAETPLS</sequence>
<reference evidence="13" key="1">
    <citation type="submission" date="2025-08" db="UniProtKB">
        <authorList>
            <consortium name="Ensembl"/>
        </authorList>
    </citation>
    <scope>IDENTIFICATION</scope>
</reference>
<comment type="pathway">
    <text evidence="1">Purine metabolism; purine nucleoside salvage.</text>
</comment>
<name>A0A8C3RKN7_CHESE</name>
<comment type="catalytic activity">
    <reaction evidence="6">
        <text>inosine + phosphate = alpha-D-ribose 1-phosphate + hypoxanthine</text>
        <dbReference type="Rhea" id="RHEA:27646"/>
        <dbReference type="ChEBI" id="CHEBI:17368"/>
        <dbReference type="ChEBI" id="CHEBI:17596"/>
        <dbReference type="ChEBI" id="CHEBI:43474"/>
        <dbReference type="ChEBI" id="CHEBI:57720"/>
        <dbReference type="EC" id="2.4.2.1"/>
    </reaction>
</comment>
<keyword evidence="5" id="KW-0808">Transferase</keyword>
<accession>A0A8C3RKN7</accession>
<dbReference type="Pfam" id="PF01048">
    <property type="entry name" value="PNP_UDP_1"/>
    <property type="match status" value="1"/>
</dbReference>
<dbReference type="Gene3D" id="3.40.50.1580">
    <property type="entry name" value="Nucleoside phosphorylase domain"/>
    <property type="match status" value="1"/>
</dbReference>
<proteinExistence type="inferred from homology"/>
<dbReference type="InterPro" id="IPR035994">
    <property type="entry name" value="Nucleoside_phosphorylase_sf"/>
</dbReference>
<evidence type="ECO:0000259" key="12">
    <source>
        <dbReference type="Pfam" id="PF01048"/>
    </source>
</evidence>
<evidence type="ECO:0000256" key="10">
    <source>
        <dbReference type="ARBA" id="ARBA00031036"/>
    </source>
</evidence>
<evidence type="ECO:0000256" key="5">
    <source>
        <dbReference type="ARBA" id="ARBA00022679"/>
    </source>
</evidence>
<evidence type="ECO:0000313" key="13">
    <source>
        <dbReference type="Ensembl" id="ENSCSRP00000000728.1"/>
    </source>
</evidence>
<feature type="domain" description="Nucleoside phosphorylase" evidence="12">
    <location>
        <begin position="20"/>
        <end position="57"/>
    </location>
</feature>